<evidence type="ECO:0000313" key="5">
    <source>
        <dbReference type="EMBL" id="GAA5163739.1"/>
    </source>
</evidence>
<dbReference type="SUPFAM" id="SSF53448">
    <property type="entry name" value="Nucleotide-diphospho-sugar transferases"/>
    <property type="match status" value="1"/>
</dbReference>
<proteinExistence type="inferred from homology"/>
<dbReference type="Gene3D" id="3.90.550.10">
    <property type="entry name" value="Spore Coat Polysaccharide Biosynthesis Protein SpsA, Chain A"/>
    <property type="match status" value="1"/>
</dbReference>
<protein>
    <recommendedName>
        <fullName evidence="4">Glycosyltransferase 2-like domain-containing protein</fullName>
    </recommendedName>
</protein>
<keyword evidence="3" id="KW-0808">Transferase</keyword>
<keyword evidence="6" id="KW-1185">Reference proteome</keyword>
<gene>
    <name evidence="5" type="ORF">GCM10025770_16420</name>
</gene>
<dbReference type="CDD" id="cd04186">
    <property type="entry name" value="GT_2_like_c"/>
    <property type="match status" value="1"/>
</dbReference>
<evidence type="ECO:0000256" key="1">
    <source>
        <dbReference type="ARBA" id="ARBA00006739"/>
    </source>
</evidence>
<dbReference type="PANTHER" id="PTHR43179">
    <property type="entry name" value="RHAMNOSYLTRANSFERASE WBBL"/>
    <property type="match status" value="1"/>
</dbReference>
<reference evidence="6" key="1">
    <citation type="journal article" date="2019" name="Int. J. Syst. Evol. Microbiol.">
        <title>The Global Catalogue of Microorganisms (GCM) 10K type strain sequencing project: providing services to taxonomists for standard genome sequencing and annotation.</title>
        <authorList>
            <consortium name="The Broad Institute Genomics Platform"/>
            <consortium name="The Broad Institute Genome Sequencing Center for Infectious Disease"/>
            <person name="Wu L."/>
            <person name="Ma J."/>
        </authorList>
    </citation>
    <scope>NUCLEOTIDE SEQUENCE [LARGE SCALE GENOMIC DNA]</scope>
    <source>
        <strain evidence="6">JCM 18715</strain>
    </source>
</reference>
<comment type="caution">
    <text evidence="5">The sequence shown here is derived from an EMBL/GenBank/DDBJ whole genome shotgun (WGS) entry which is preliminary data.</text>
</comment>
<comment type="similarity">
    <text evidence="1">Belongs to the glycosyltransferase 2 family.</text>
</comment>
<dbReference type="RefSeq" id="WP_345532415.1">
    <property type="nucleotide sequence ID" value="NZ_BAABLD010000008.1"/>
</dbReference>
<evidence type="ECO:0000256" key="2">
    <source>
        <dbReference type="ARBA" id="ARBA00022676"/>
    </source>
</evidence>
<dbReference type="Proteomes" id="UP001500547">
    <property type="component" value="Unassembled WGS sequence"/>
</dbReference>
<dbReference type="InterPro" id="IPR029044">
    <property type="entry name" value="Nucleotide-diphossugar_trans"/>
</dbReference>
<keyword evidence="2" id="KW-0328">Glycosyltransferase</keyword>
<evidence type="ECO:0000313" key="6">
    <source>
        <dbReference type="Proteomes" id="UP001500547"/>
    </source>
</evidence>
<dbReference type="Pfam" id="PF00535">
    <property type="entry name" value="Glycos_transf_2"/>
    <property type="match status" value="1"/>
</dbReference>
<evidence type="ECO:0000259" key="4">
    <source>
        <dbReference type="Pfam" id="PF00535"/>
    </source>
</evidence>
<name>A0ABP9QL16_9RHOO</name>
<evidence type="ECO:0000256" key="3">
    <source>
        <dbReference type="ARBA" id="ARBA00022679"/>
    </source>
</evidence>
<accession>A0ABP9QL16</accession>
<organism evidence="5 6">
    <name type="scientific">Viridibacterium curvum</name>
    <dbReference type="NCBI Taxonomy" id="1101404"/>
    <lineage>
        <taxon>Bacteria</taxon>
        <taxon>Pseudomonadati</taxon>
        <taxon>Pseudomonadota</taxon>
        <taxon>Betaproteobacteria</taxon>
        <taxon>Rhodocyclales</taxon>
        <taxon>Rhodocyclaceae</taxon>
        <taxon>Viridibacterium</taxon>
    </lineage>
</organism>
<sequence>MTARVACIIVNYNCGDWIARSLASIAAQTVAPSRVIVMDNASVDGSALRAQQSHPQFEFHFLKTNTGFAVANNRAVAIADDCEWIALVNPDACLAPDWLEKLLDASARHPDAASFASCLLMADAPERLDGAGDVMHVSGLVWRAGHGRMASDSDGEKPVFSACAAAALYRRESFLAAGGFDESFFCYVEDVDLGFRLRLAGESCWYIPSAHALHAGSVTSGGRRSGFSVFHGHRNRLWCVLKNMPASLLPAVLPAFLLADFLMFLRLCGDGHGLEFLRARLASLRAVPRVLHQRLQVQRQCRVRPSEVWSWLDKRVIPSR</sequence>
<feature type="domain" description="Glycosyltransferase 2-like" evidence="4">
    <location>
        <begin position="8"/>
        <end position="174"/>
    </location>
</feature>
<dbReference type="EMBL" id="BAABLD010000008">
    <property type="protein sequence ID" value="GAA5163739.1"/>
    <property type="molecule type" value="Genomic_DNA"/>
</dbReference>
<dbReference type="PANTHER" id="PTHR43179:SF12">
    <property type="entry name" value="GALACTOFURANOSYLTRANSFERASE GLFT2"/>
    <property type="match status" value="1"/>
</dbReference>
<dbReference type="InterPro" id="IPR001173">
    <property type="entry name" value="Glyco_trans_2-like"/>
</dbReference>